<dbReference type="EMBL" id="MU971399">
    <property type="protein sequence ID" value="KAK9235988.1"/>
    <property type="molecule type" value="Genomic_DNA"/>
</dbReference>
<evidence type="ECO:0000313" key="1">
    <source>
        <dbReference type="EMBL" id="KAK9235988.1"/>
    </source>
</evidence>
<dbReference type="Proteomes" id="UP001433508">
    <property type="component" value="Unassembled WGS sequence"/>
</dbReference>
<name>A0ACC3SWH2_LIPKO</name>
<proteinExistence type="predicted"/>
<protein>
    <submittedName>
        <fullName evidence="1">Uncharacterized protein</fullName>
    </submittedName>
</protein>
<accession>A0ACC3SWH2</accession>
<comment type="caution">
    <text evidence="1">The sequence shown here is derived from an EMBL/GenBank/DDBJ whole genome shotgun (WGS) entry which is preliminary data.</text>
</comment>
<reference evidence="2" key="1">
    <citation type="journal article" date="2024" name="Front. Bioeng. Biotechnol.">
        <title>Genome-scale model development and genomic sequencing of the oleaginous clade Lipomyces.</title>
        <authorList>
            <person name="Czajka J.J."/>
            <person name="Han Y."/>
            <person name="Kim J."/>
            <person name="Mondo S.J."/>
            <person name="Hofstad B.A."/>
            <person name="Robles A."/>
            <person name="Haridas S."/>
            <person name="Riley R."/>
            <person name="LaButti K."/>
            <person name="Pangilinan J."/>
            <person name="Andreopoulos W."/>
            <person name="Lipzen A."/>
            <person name="Yan J."/>
            <person name="Wang M."/>
            <person name="Ng V."/>
            <person name="Grigoriev I.V."/>
            <person name="Spatafora J.W."/>
            <person name="Magnuson J.K."/>
            <person name="Baker S.E."/>
            <person name="Pomraning K.R."/>
        </authorList>
    </citation>
    <scope>NUCLEOTIDE SEQUENCE [LARGE SCALE GENOMIC DNA]</scope>
    <source>
        <strain evidence="2">CBS 7786</strain>
    </source>
</reference>
<sequence>MLGSQDVTRSTYAFISHSPSTYPLREPEIDNPPLARRKRRRTSPNELQILYSEFKRCPKPPRVTRIAIAERVGMTEKAVQIWFQNRRQSSRRAAQQNANANSNVKTNASLSEPTKQHSSTDNNLPSSSSFSASSSPGPESPASLNSVEYEYSKSHDVDMAPKIHIIPPPLTRSDSVTSPTSSKGVLTPTSTSFVNVMSMAAITNAPTTNPTSTATGTPTSNVTATASRTASGPQLRLTMSVDGKAQVVFDKPGAIEGKENVSSPNLDAVVESEYECVRNLLRLRSGLWQ</sequence>
<organism evidence="1 2">
    <name type="scientific">Lipomyces kononenkoae</name>
    <name type="common">Yeast</name>
    <dbReference type="NCBI Taxonomy" id="34357"/>
    <lineage>
        <taxon>Eukaryota</taxon>
        <taxon>Fungi</taxon>
        <taxon>Dikarya</taxon>
        <taxon>Ascomycota</taxon>
        <taxon>Saccharomycotina</taxon>
        <taxon>Lipomycetes</taxon>
        <taxon>Lipomycetales</taxon>
        <taxon>Lipomycetaceae</taxon>
        <taxon>Lipomyces</taxon>
    </lineage>
</organism>
<keyword evidence="2" id="KW-1185">Reference proteome</keyword>
<gene>
    <name evidence="1" type="ORF">V1525DRAFT_408408</name>
</gene>
<evidence type="ECO:0000313" key="2">
    <source>
        <dbReference type="Proteomes" id="UP001433508"/>
    </source>
</evidence>